<evidence type="ECO:0000313" key="2">
    <source>
        <dbReference type="EMBL" id="EEC77852.1"/>
    </source>
</evidence>
<feature type="compositionally biased region" description="Basic and acidic residues" evidence="1">
    <location>
        <begin position="156"/>
        <end position="173"/>
    </location>
</feature>
<organism evidence="2 3">
    <name type="scientific">Oryza sativa subsp. indica</name>
    <name type="common">Rice</name>
    <dbReference type="NCBI Taxonomy" id="39946"/>
    <lineage>
        <taxon>Eukaryota</taxon>
        <taxon>Viridiplantae</taxon>
        <taxon>Streptophyta</taxon>
        <taxon>Embryophyta</taxon>
        <taxon>Tracheophyta</taxon>
        <taxon>Spermatophyta</taxon>
        <taxon>Magnoliopsida</taxon>
        <taxon>Liliopsida</taxon>
        <taxon>Poales</taxon>
        <taxon>Poaceae</taxon>
        <taxon>BOP clade</taxon>
        <taxon>Oryzoideae</taxon>
        <taxon>Oryzeae</taxon>
        <taxon>Oryzinae</taxon>
        <taxon>Oryza</taxon>
        <taxon>Oryza sativa</taxon>
    </lineage>
</organism>
<feature type="region of interest" description="Disordered" evidence="1">
    <location>
        <begin position="52"/>
        <end position="218"/>
    </location>
</feature>
<feature type="region of interest" description="Disordered" evidence="1">
    <location>
        <begin position="535"/>
        <end position="556"/>
    </location>
</feature>
<gene>
    <name evidence="2" type="ORF">OsI_17108</name>
</gene>
<evidence type="ECO:0000256" key="1">
    <source>
        <dbReference type="SAM" id="MobiDB-lite"/>
    </source>
</evidence>
<feature type="region of interest" description="Disordered" evidence="1">
    <location>
        <begin position="1"/>
        <end position="21"/>
    </location>
</feature>
<feature type="compositionally biased region" description="Polar residues" evidence="1">
    <location>
        <begin position="7"/>
        <end position="21"/>
    </location>
</feature>
<keyword evidence="3" id="KW-1185">Reference proteome</keyword>
<dbReference type="HOGENOM" id="CLU_490391_0_0_1"/>
<evidence type="ECO:0000313" key="3">
    <source>
        <dbReference type="Proteomes" id="UP000007015"/>
    </source>
</evidence>
<dbReference type="Gramene" id="BGIOSGA016985-TA">
    <property type="protein sequence ID" value="BGIOSGA016985-PA"/>
    <property type="gene ID" value="BGIOSGA016985"/>
</dbReference>
<sequence>MAKSPTWCRTLTSRRSGGNTVSTTVTLDENVAVTPAKRRLPLWHLGVADGEPAPERVFPEFPHHPPPPQGLFRPGAGRDEGGKMEEDRGSRNRGDRRDVDRRDVDRRGRDDDTRDRFGRERDGRDKGSRRHYNDDHPDFDRGLGWRRRDDDDDEHDDRAGRGRDSGRGRDAAKRTGLNGQRESDHSPRRRDWGEGGSRTGRRHGAYNDNRREDPAAPARSTLIVQDKLLPALDATFLSKAHVLDNMLQINHPSALLAASATGTGMEAWSVEEMRRRGKERLDDASRRGEVVPIHQVFDRIRQETQVTAPASVVDEIDKAFKKLELAAATTSLEHWPELPSPLSPLANTTPSELQVDFMTGHKNPLQGAPGYVAFSAATAFVAGVAATAFIAGARAFAIATAGHGSVAVNAAAATAAAADTKQAGRTLHGGHAAALDPSGYADAPDAPNVPAASEASSLVIEVRPQDSQNQVDSRLAGKPAMPTMQKCSRVLMKRLGLLRTDTSLDEVLAEYVAMFDGPLPPQTIAALTSIFDLDIDDDGDQEQPPEEALLSNPQGP</sequence>
<feature type="compositionally biased region" description="Basic and acidic residues" evidence="1">
    <location>
        <begin position="181"/>
        <end position="193"/>
    </location>
</feature>
<dbReference type="AlphaFoldDB" id="B8ATB5"/>
<feature type="compositionally biased region" description="Low complexity" evidence="1">
    <location>
        <begin position="441"/>
        <end position="452"/>
    </location>
</feature>
<dbReference type="Proteomes" id="UP000007015">
    <property type="component" value="Chromosome 4"/>
</dbReference>
<feature type="compositionally biased region" description="Acidic residues" evidence="1">
    <location>
        <begin position="535"/>
        <end position="545"/>
    </location>
</feature>
<proteinExistence type="predicted"/>
<feature type="compositionally biased region" description="Basic and acidic residues" evidence="1">
    <location>
        <begin position="53"/>
        <end position="63"/>
    </location>
</feature>
<accession>B8ATB5</accession>
<reference evidence="2 3" key="1">
    <citation type="journal article" date="2005" name="PLoS Biol.">
        <title>The genomes of Oryza sativa: a history of duplications.</title>
        <authorList>
            <person name="Yu J."/>
            <person name="Wang J."/>
            <person name="Lin W."/>
            <person name="Li S."/>
            <person name="Li H."/>
            <person name="Zhou J."/>
            <person name="Ni P."/>
            <person name="Dong W."/>
            <person name="Hu S."/>
            <person name="Zeng C."/>
            <person name="Zhang J."/>
            <person name="Zhang Y."/>
            <person name="Li R."/>
            <person name="Xu Z."/>
            <person name="Li S."/>
            <person name="Li X."/>
            <person name="Zheng H."/>
            <person name="Cong L."/>
            <person name="Lin L."/>
            <person name="Yin J."/>
            <person name="Geng J."/>
            <person name="Li G."/>
            <person name="Shi J."/>
            <person name="Liu J."/>
            <person name="Lv H."/>
            <person name="Li J."/>
            <person name="Wang J."/>
            <person name="Deng Y."/>
            <person name="Ran L."/>
            <person name="Shi X."/>
            <person name="Wang X."/>
            <person name="Wu Q."/>
            <person name="Li C."/>
            <person name="Ren X."/>
            <person name="Wang J."/>
            <person name="Wang X."/>
            <person name="Li D."/>
            <person name="Liu D."/>
            <person name="Zhang X."/>
            <person name="Ji Z."/>
            <person name="Zhao W."/>
            <person name="Sun Y."/>
            <person name="Zhang Z."/>
            <person name="Bao J."/>
            <person name="Han Y."/>
            <person name="Dong L."/>
            <person name="Ji J."/>
            <person name="Chen P."/>
            <person name="Wu S."/>
            <person name="Liu J."/>
            <person name="Xiao Y."/>
            <person name="Bu D."/>
            <person name="Tan J."/>
            <person name="Yang L."/>
            <person name="Ye C."/>
            <person name="Zhang J."/>
            <person name="Xu J."/>
            <person name="Zhou Y."/>
            <person name="Yu Y."/>
            <person name="Zhang B."/>
            <person name="Zhuang S."/>
            <person name="Wei H."/>
            <person name="Liu B."/>
            <person name="Lei M."/>
            <person name="Yu H."/>
            <person name="Li Y."/>
            <person name="Xu H."/>
            <person name="Wei S."/>
            <person name="He X."/>
            <person name="Fang L."/>
            <person name="Zhang Z."/>
            <person name="Zhang Y."/>
            <person name="Huang X."/>
            <person name="Su Z."/>
            <person name="Tong W."/>
            <person name="Li J."/>
            <person name="Tong Z."/>
            <person name="Li S."/>
            <person name="Ye J."/>
            <person name="Wang L."/>
            <person name="Fang L."/>
            <person name="Lei T."/>
            <person name="Chen C."/>
            <person name="Chen H."/>
            <person name="Xu Z."/>
            <person name="Li H."/>
            <person name="Huang H."/>
            <person name="Zhang F."/>
            <person name="Xu H."/>
            <person name="Li N."/>
            <person name="Zhao C."/>
            <person name="Li S."/>
            <person name="Dong L."/>
            <person name="Huang Y."/>
            <person name="Li L."/>
            <person name="Xi Y."/>
            <person name="Qi Q."/>
            <person name="Li W."/>
            <person name="Zhang B."/>
            <person name="Hu W."/>
            <person name="Zhang Y."/>
            <person name="Tian X."/>
            <person name="Jiao Y."/>
            <person name="Liang X."/>
            <person name="Jin J."/>
            <person name="Gao L."/>
            <person name="Zheng W."/>
            <person name="Hao B."/>
            <person name="Liu S."/>
            <person name="Wang W."/>
            <person name="Yuan L."/>
            <person name="Cao M."/>
            <person name="McDermott J."/>
            <person name="Samudrala R."/>
            <person name="Wang J."/>
            <person name="Wong G.K."/>
            <person name="Yang H."/>
        </authorList>
    </citation>
    <scope>NUCLEOTIDE SEQUENCE [LARGE SCALE GENOMIC DNA]</scope>
    <source>
        <strain evidence="3">cv. 93-11</strain>
    </source>
</reference>
<protein>
    <submittedName>
        <fullName evidence="2">Uncharacterized protein</fullName>
    </submittedName>
</protein>
<dbReference type="EMBL" id="CM000129">
    <property type="protein sequence ID" value="EEC77852.1"/>
    <property type="molecule type" value="Genomic_DNA"/>
</dbReference>
<feature type="compositionally biased region" description="Basic and acidic residues" evidence="1">
    <location>
        <begin position="76"/>
        <end position="149"/>
    </location>
</feature>
<name>B8ATB5_ORYSI</name>
<feature type="region of interest" description="Disordered" evidence="1">
    <location>
        <begin position="429"/>
        <end position="455"/>
    </location>
</feature>